<reference evidence="1 2" key="1">
    <citation type="journal article" date="2019" name="Int. J. Syst. Evol. Microbiol.">
        <title>The Global Catalogue of Microorganisms (GCM) 10K type strain sequencing project: providing services to taxonomists for standard genome sequencing and annotation.</title>
        <authorList>
            <consortium name="The Broad Institute Genomics Platform"/>
            <consortium name="The Broad Institute Genome Sequencing Center for Infectious Disease"/>
            <person name="Wu L."/>
            <person name="Ma J."/>
        </authorList>
    </citation>
    <scope>NUCLEOTIDE SEQUENCE [LARGE SCALE GENOMIC DNA]</scope>
    <source>
        <strain evidence="1 2">JCM 15313</strain>
    </source>
</reference>
<dbReference type="Proteomes" id="UP001501585">
    <property type="component" value="Unassembled WGS sequence"/>
</dbReference>
<accession>A0ABN2T3W7</accession>
<proteinExistence type="predicted"/>
<evidence type="ECO:0000313" key="2">
    <source>
        <dbReference type="Proteomes" id="UP001501585"/>
    </source>
</evidence>
<name>A0ABN2T3W7_9ACTN</name>
<keyword evidence="2" id="KW-1185">Reference proteome</keyword>
<gene>
    <name evidence="1" type="ORF">GCM10009799_26420</name>
</gene>
<comment type="caution">
    <text evidence="1">The sequence shown here is derived from an EMBL/GenBank/DDBJ whole genome shotgun (WGS) entry which is preliminary data.</text>
</comment>
<dbReference type="EMBL" id="BAAAPC010000010">
    <property type="protein sequence ID" value="GAA1998130.1"/>
    <property type="molecule type" value="Genomic_DNA"/>
</dbReference>
<organism evidence="1 2">
    <name type="scientific">Nocardiopsis rhodophaea</name>
    <dbReference type="NCBI Taxonomy" id="280238"/>
    <lineage>
        <taxon>Bacteria</taxon>
        <taxon>Bacillati</taxon>
        <taxon>Actinomycetota</taxon>
        <taxon>Actinomycetes</taxon>
        <taxon>Streptosporangiales</taxon>
        <taxon>Nocardiopsidaceae</taxon>
        <taxon>Nocardiopsis</taxon>
    </lineage>
</organism>
<protein>
    <submittedName>
        <fullName evidence="1">Uncharacterized protein</fullName>
    </submittedName>
</protein>
<sequence length="373" mass="40730">MRRRLADLDRLRDVCTGHHRHTLGEPPHEALRRVLRRHLRELRSLAAHEDAGPEQLRADEEILLEMAAECRSGECLTPAYLTDLARRAPDFGVPPDLPEDAGKVLAEAATVETHPVIRAAHVFLVCEGELWPDRPAPPPPHPLPWVLASLSLLRSNHPPLPMDRRLAAQLAAARSRPDHYERLLALIPIFADLMTAALRAELCRTPAAAPPSHGPAPLAAALHRRIQEHLRRRGDSLTPVLRELDPTARATHSAGDVSEEAVAQQCDAAAARALFERGPDCWWSSVEITVMDAVLRLLVVVQQVGAPSSGVLAVTADGVLTCSEGPVDVLDLACTDCVTLIPTDCADERWPAVESFIDDVTSRAIHRLTQAVC</sequence>
<evidence type="ECO:0000313" key="1">
    <source>
        <dbReference type="EMBL" id="GAA1998130.1"/>
    </source>
</evidence>